<evidence type="ECO:0000313" key="1">
    <source>
        <dbReference type="EMBL" id="MDT0260125.1"/>
    </source>
</evidence>
<keyword evidence="2" id="KW-1185">Reference proteome</keyword>
<sequence>MRTSEQSFGGLAADIQIDFAGAIRLARILEGVARELIGGNETLQLSVQDPELRTALEHAEHDWHDQRRRVATFAEEAARGVESAVTAYRDTDAAIARVARTS</sequence>
<dbReference type="Proteomes" id="UP001183176">
    <property type="component" value="Unassembled WGS sequence"/>
</dbReference>
<evidence type="ECO:0000313" key="2">
    <source>
        <dbReference type="Proteomes" id="UP001183176"/>
    </source>
</evidence>
<accession>A0ABU2J567</accession>
<dbReference type="EMBL" id="JAVREH010000002">
    <property type="protein sequence ID" value="MDT0260125.1"/>
    <property type="molecule type" value="Genomic_DNA"/>
</dbReference>
<organism evidence="1 2">
    <name type="scientific">Jatrophihabitans lederbergiae</name>
    <dbReference type="NCBI Taxonomy" id="3075547"/>
    <lineage>
        <taxon>Bacteria</taxon>
        <taxon>Bacillati</taxon>
        <taxon>Actinomycetota</taxon>
        <taxon>Actinomycetes</taxon>
        <taxon>Jatrophihabitantales</taxon>
        <taxon>Jatrophihabitantaceae</taxon>
        <taxon>Jatrophihabitans</taxon>
    </lineage>
</organism>
<name>A0ABU2J567_9ACTN</name>
<evidence type="ECO:0008006" key="3">
    <source>
        <dbReference type="Google" id="ProtNLM"/>
    </source>
</evidence>
<proteinExistence type="predicted"/>
<protein>
    <recommendedName>
        <fullName evidence="3">WXG100 family type VII secretion target</fullName>
    </recommendedName>
</protein>
<gene>
    <name evidence="1" type="ORF">RM423_01805</name>
</gene>
<comment type="caution">
    <text evidence="1">The sequence shown here is derived from an EMBL/GenBank/DDBJ whole genome shotgun (WGS) entry which is preliminary data.</text>
</comment>
<dbReference type="RefSeq" id="WP_311421287.1">
    <property type="nucleotide sequence ID" value="NZ_JAVREH010000002.1"/>
</dbReference>
<reference evidence="2" key="1">
    <citation type="submission" date="2023-07" db="EMBL/GenBank/DDBJ databases">
        <title>30 novel species of actinomycetes from the DSMZ collection.</title>
        <authorList>
            <person name="Nouioui I."/>
        </authorList>
    </citation>
    <scope>NUCLEOTIDE SEQUENCE [LARGE SCALE GENOMIC DNA]</scope>
    <source>
        <strain evidence="2">DSM 44399</strain>
    </source>
</reference>